<evidence type="ECO:0000256" key="1">
    <source>
        <dbReference type="ARBA" id="ARBA00007592"/>
    </source>
</evidence>
<dbReference type="RefSeq" id="WP_115458385.1">
    <property type="nucleotide sequence ID" value="NZ_QRAP01000004.1"/>
</dbReference>
<proteinExistence type="inferred from homology"/>
<comment type="similarity">
    <text evidence="1 4">Belongs to the DapA family.</text>
</comment>
<name>A0A370QS09_9GAMM</name>
<dbReference type="GO" id="GO:0008840">
    <property type="term" value="F:4-hydroxy-tetrahydrodipicolinate synthase activity"/>
    <property type="evidence" value="ECO:0007669"/>
    <property type="project" value="TreeGrafter"/>
</dbReference>
<protein>
    <submittedName>
        <fullName evidence="7">4-hydroxy-tetrahydrodipicolinate synthase</fullName>
    </submittedName>
</protein>
<dbReference type="OrthoDB" id="199953at2"/>
<dbReference type="InterPro" id="IPR020625">
    <property type="entry name" value="Schiff_base-form_aldolases_AS"/>
</dbReference>
<dbReference type="InterPro" id="IPR013785">
    <property type="entry name" value="Aldolase_TIM"/>
</dbReference>
<dbReference type="PRINTS" id="PR00146">
    <property type="entry name" value="DHPICSNTHASE"/>
</dbReference>
<keyword evidence="2 4" id="KW-0456">Lyase</keyword>
<evidence type="ECO:0000313" key="8">
    <source>
        <dbReference type="Proteomes" id="UP000254848"/>
    </source>
</evidence>
<dbReference type="PIRSF" id="PIRSF001365">
    <property type="entry name" value="DHDPS"/>
    <property type="match status" value="1"/>
</dbReference>
<dbReference type="Pfam" id="PF00701">
    <property type="entry name" value="DHDPS"/>
    <property type="match status" value="1"/>
</dbReference>
<feature type="binding site" evidence="6">
    <location>
        <position position="210"/>
    </location>
    <ligand>
        <name>pyruvate</name>
        <dbReference type="ChEBI" id="CHEBI:15361"/>
    </ligand>
</feature>
<evidence type="ECO:0000256" key="2">
    <source>
        <dbReference type="ARBA" id="ARBA00023239"/>
    </source>
</evidence>
<dbReference type="SUPFAM" id="SSF51569">
    <property type="entry name" value="Aldolase"/>
    <property type="match status" value="1"/>
</dbReference>
<dbReference type="Gene3D" id="3.20.20.70">
    <property type="entry name" value="Aldolase class I"/>
    <property type="match status" value="1"/>
</dbReference>
<feature type="active site" description="Schiff-base intermediate with substrate" evidence="5">
    <location>
        <position position="165"/>
    </location>
</feature>
<evidence type="ECO:0000256" key="6">
    <source>
        <dbReference type="PIRSR" id="PIRSR001365-2"/>
    </source>
</evidence>
<dbReference type="PANTHER" id="PTHR12128">
    <property type="entry name" value="DIHYDRODIPICOLINATE SYNTHASE"/>
    <property type="match status" value="1"/>
</dbReference>
<dbReference type="PROSITE" id="PS00666">
    <property type="entry name" value="DHDPS_2"/>
    <property type="match status" value="1"/>
</dbReference>
<gene>
    <name evidence="7" type="ORF">C8D90_104216</name>
</gene>
<dbReference type="Proteomes" id="UP000254848">
    <property type="component" value="Unassembled WGS sequence"/>
</dbReference>
<evidence type="ECO:0000256" key="3">
    <source>
        <dbReference type="ARBA" id="ARBA00023270"/>
    </source>
</evidence>
<comment type="caution">
    <text evidence="7">The sequence shown here is derived from an EMBL/GenBank/DDBJ whole genome shotgun (WGS) entry which is preliminary data.</text>
</comment>
<dbReference type="InterPro" id="IPR002220">
    <property type="entry name" value="DapA-like"/>
</dbReference>
<dbReference type="GO" id="GO:0044281">
    <property type="term" value="P:small molecule metabolic process"/>
    <property type="evidence" value="ECO:0007669"/>
    <property type="project" value="UniProtKB-ARBA"/>
</dbReference>
<reference evidence="7 8" key="1">
    <citation type="submission" date="2018-07" db="EMBL/GenBank/DDBJ databases">
        <title>Genomic Encyclopedia of Type Strains, Phase IV (KMG-IV): sequencing the most valuable type-strain genomes for metagenomic binning, comparative biology and taxonomic classification.</title>
        <authorList>
            <person name="Goeker M."/>
        </authorList>
    </citation>
    <scope>NUCLEOTIDE SEQUENCE [LARGE SCALE GENOMIC DNA]</scope>
    <source>
        <strain evidence="7 8">DSM 103736</strain>
    </source>
</reference>
<keyword evidence="3" id="KW-0704">Schiff base</keyword>
<dbReference type="EMBL" id="QRAP01000004">
    <property type="protein sequence ID" value="RDK92060.1"/>
    <property type="molecule type" value="Genomic_DNA"/>
</dbReference>
<evidence type="ECO:0000256" key="5">
    <source>
        <dbReference type="PIRSR" id="PIRSR001365-1"/>
    </source>
</evidence>
<accession>A0A370QS09</accession>
<feature type="active site" description="Proton donor/acceptor" evidence="5">
    <location>
        <position position="136"/>
    </location>
</feature>
<sequence>MTHSSRFAGVWCPSVTPFDENGRPDLAALEKHLQRLEQAGTDVVLLMGSIGEFPSLTLDERLALIRAAKTMTGVPMVANVSATCVPDMLRLADAAYENGYDAVMALPHYYFHQTPRQLLGYYRALGEKLAGKWFAYNFPARTGCDLDAPLVAQLAQEFPDFAGIKDTVDCQSHTRALILATQAVRPDFAVLSGYDEYLIPNLLAGGAGVISGLNNIVPALFVRAVQAWRDGDLACLRQIQRDIGRLSAIYTIGDDFVTTIKTAVARKFGYMGAASRNYGGALTQQECAAIDALFTDFEQ</sequence>
<dbReference type="AlphaFoldDB" id="A0A370QS09"/>
<evidence type="ECO:0000313" key="7">
    <source>
        <dbReference type="EMBL" id="RDK92060.1"/>
    </source>
</evidence>
<dbReference type="SMART" id="SM01130">
    <property type="entry name" value="DHDPS"/>
    <property type="match status" value="1"/>
</dbReference>
<dbReference type="CDD" id="cd00408">
    <property type="entry name" value="DHDPS-like"/>
    <property type="match status" value="1"/>
</dbReference>
<evidence type="ECO:0000256" key="4">
    <source>
        <dbReference type="PIRNR" id="PIRNR001365"/>
    </source>
</evidence>
<keyword evidence="8" id="KW-1185">Reference proteome</keyword>
<dbReference type="PANTHER" id="PTHR12128:SF66">
    <property type="entry name" value="4-HYDROXY-2-OXOGLUTARATE ALDOLASE, MITOCHONDRIAL"/>
    <property type="match status" value="1"/>
</dbReference>
<organism evidence="7 8">
    <name type="scientific">Enterobacillus tribolii</name>
    <dbReference type="NCBI Taxonomy" id="1487935"/>
    <lineage>
        <taxon>Bacteria</taxon>
        <taxon>Pseudomonadati</taxon>
        <taxon>Pseudomonadota</taxon>
        <taxon>Gammaproteobacteria</taxon>
        <taxon>Enterobacterales</taxon>
        <taxon>Hafniaceae</taxon>
        <taxon>Enterobacillus</taxon>
    </lineage>
</organism>